<dbReference type="InterPro" id="IPR008969">
    <property type="entry name" value="CarboxyPept-like_regulatory"/>
</dbReference>
<organism evidence="1 2">
    <name type="scientific">Bizionia gelidisalsuginis</name>
    <dbReference type="NCBI Taxonomy" id="291188"/>
    <lineage>
        <taxon>Bacteria</taxon>
        <taxon>Pseudomonadati</taxon>
        <taxon>Bacteroidota</taxon>
        <taxon>Flavobacteriia</taxon>
        <taxon>Flavobacteriales</taxon>
        <taxon>Flavobacteriaceae</taxon>
        <taxon>Bizionia</taxon>
    </lineage>
</organism>
<dbReference type="RefSeq" id="WP_148380978.1">
    <property type="nucleotide sequence ID" value="NZ_VSKN01000008.1"/>
</dbReference>
<sequence>MIRSLINITNLKKQLFCFFLFVPALLISQTNIDGNIKDTNNTPINGANIILKKTDTDEIATFTTSNAKGYFNLQTETGNYTLKISALGFETIIKNIELKNTTLSLNNITLIENSTALEEVIINAENNGVVQKGDVTQYKIEKFLNGTEESLKDVITRLPGLDINENGKITANGKEIDRLLIDGENLYKKQHQLATENINSEMVKNAELIRNYKDFESISTNDKTGITALNINIKEEFKNKFTGNFETHLGFKDKYKVNASLFNFNKRVKFSLIPSSNNLGESTMSIHDYYALTDTDVRSNLNNESKVTFSKLEDLPRFLNSNNNVAAKSNNFVTISSIANLSDKIKLDFYGIFNTAEQEENYSRELLFKSPQNLDEINENNKIIEKNYFAVLQLKSIYKPNKNSVLTLNNYINIDNTTQDKDIENLTNEKYINTKETNKPKKINFNSEINYSKNINSNTFTSSLDMQTKSAV</sequence>
<evidence type="ECO:0000313" key="2">
    <source>
        <dbReference type="Proteomes" id="UP000323621"/>
    </source>
</evidence>
<dbReference type="EMBL" id="VSKN01000008">
    <property type="protein sequence ID" value="TYC12907.1"/>
    <property type="molecule type" value="Genomic_DNA"/>
</dbReference>
<keyword evidence="2" id="KW-1185">Reference proteome</keyword>
<gene>
    <name evidence="1" type="ORF">ES677_08130</name>
</gene>
<proteinExistence type="predicted"/>
<dbReference type="Pfam" id="PF13715">
    <property type="entry name" value="CarbopepD_reg_2"/>
    <property type="match status" value="1"/>
</dbReference>
<dbReference type="SUPFAM" id="SSF49464">
    <property type="entry name" value="Carboxypeptidase regulatory domain-like"/>
    <property type="match status" value="1"/>
</dbReference>
<reference evidence="1 2" key="1">
    <citation type="submission" date="2019-08" db="EMBL/GenBank/DDBJ databases">
        <title>Genomes of Antarctic Bizionia species.</title>
        <authorList>
            <person name="Bowman J.P."/>
        </authorList>
    </citation>
    <scope>NUCLEOTIDE SEQUENCE [LARGE SCALE GENOMIC DNA]</scope>
    <source>
        <strain evidence="1 2">IC164</strain>
    </source>
</reference>
<comment type="caution">
    <text evidence="1">The sequence shown here is derived from an EMBL/GenBank/DDBJ whole genome shotgun (WGS) entry which is preliminary data.</text>
</comment>
<evidence type="ECO:0000313" key="1">
    <source>
        <dbReference type="EMBL" id="TYC12907.1"/>
    </source>
</evidence>
<accession>A0ABY3MAU5</accession>
<protein>
    <submittedName>
        <fullName evidence="1">Carboxypeptidase-like regulatory domain-containing protein</fullName>
    </submittedName>
</protein>
<name>A0ABY3MAU5_9FLAO</name>
<dbReference type="Gene3D" id="2.60.40.1120">
    <property type="entry name" value="Carboxypeptidase-like, regulatory domain"/>
    <property type="match status" value="1"/>
</dbReference>
<dbReference type="SUPFAM" id="SSF56935">
    <property type="entry name" value="Porins"/>
    <property type="match status" value="1"/>
</dbReference>
<dbReference type="Proteomes" id="UP000323621">
    <property type="component" value="Unassembled WGS sequence"/>
</dbReference>